<accession>A0A0A9GXA6</accession>
<evidence type="ECO:0000313" key="1">
    <source>
        <dbReference type="EMBL" id="JAE28179.1"/>
    </source>
</evidence>
<sequence>MLRDQFIFLGEFNHLQVTHFLEFKDLSLWDLVGTFGNF</sequence>
<reference evidence="1" key="2">
    <citation type="journal article" date="2015" name="Data Brief">
        <title>Shoot transcriptome of the giant reed, Arundo donax.</title>
        <authorList>
            <person name="Barrero R.A."/>
            <person name="Guerrero F.D."/>
            <person name="Moolhuijzen P."/>
            <person name="Goolsby J.A."/>
            <person name="Tidwell J."/>
            <person name="Bellgard S.E."/>
            <person name="Bellgard M.I."/>
        </authorList>
    </citation>
    <scope>NUCLEOTIDE SEQUENCE</scope>
    <source>
        <tissue evidence="1">Shoot tissue taken approximately 20 cm above the soil surface</tissue>
    </source>
</reference>
<protein>
    <submittedName>
        <fullName evidence="1">Uncharacterized protein</fullName>
    </submittedName>
</protein>
<organism evidence="1">
    <name type="scientific">Arundo donax</name>
    <name type="common">Giant reed</name>
    <name type="synonym">Donax arundinaceus</name>
    <dbReference type="NCBI Taxonomy" id="35708"/>
    <lineage>
        <taxon>Eukaryota</taxon>
        <taxon>Viridiplantae</taxon>
        <taxon>Streptophyta</taxon>
        <taxon>Embryophyta</taxon>
        <taxon>Tracheophyta</taxon>
        <taxon>Spermatophyta</taxon>
        <taxon>Magnoliopsida</taxon>
        <taxon>Liliopsida</taxon>
        <taxon>Poales</taxon>
        <taxon>Poaceae</taxon>
        <taxon>PACMAD clade</taxon>
        <taxon>Arundinoideae</taxon>
        <taxon>Arundineae</taxon>
        <taxon>Arundo</taxon>
    </lineage>
</organism>
<dbReference type="AlphaFoldDB" id="A0A0A9GXA6"/>
<dbReference type="EMBL" id="GBRH01169717">
    <property type="protein sequence ID" value="JAE28179.1"/>
    <property type="molecule type" value="Transcribed_RNA"/>
</dbReference>
<name>A0A0A9GXA6_ARUDO</name>
<proteinExistence type="predicted"/>
<reference evidence="1" key="1">
    <citation type="submission" date="2014-09" db="EMBL/GenBank/DDBJ databases">
        <authorList>
            <person name="Magalhaes I.L.F."/>
            <person name="Oliveira U."/>
            <person name="Santos F.R."/>
            <person name="Vidigal T.H.D.A."/>
            <person name="Brescovit A.D."/>
            <person name="Santos A.J."/>
        </authorList>
    </citation>
    <scope>NUCLEOTIDE SEQUENCE</scope>
    <source>
        <tissue evidence="1">Shoot tissue taken approximately 20 cm above the soil surface</tissue>
    </source>
</reference>